<sequence length="1004" mass="105560">MSGTPERGTPESGGPRDTGNAEPRGTGPRDPESTEPRATGWAAGLSSWRAAIRIARRDAWRSKGRSAMVLAMIALPIVGVSAADITIRSSQLSPQEQITRDMGAADARLSDGFTGGKPLYQDPKANTSLSVAYANTDPDAPPSDTADTDTDSSKPIDARAGMPAGARWLSDTQVYAQFKTKYGLLQDPVRELKADDPIARGITRLDRGHYPAADDEVIATNAFLKSSGLHVGSKLTVRDLDRTYRIVGAYDLPSELKTEQVIARPGAFIAPYRAARKAANASVQDDYTTYLVSVPGDFTWKMVQQSNAKGVTVKSRAVQLHNPADSDVPLYRTRQGKYAGNYGGSSSGRAEAVTVAATIVGLAMLEICLLAGPAFAVGARRSRRQLGLVGANGGDRRHIRAIVLSGGLVIGVAAAVSGTLLGLLLTWLLRSPLENYVGKRFGGLTLRPAELLGIAALAVLTGLLAAVVPAITASRQSVLSSLTGRRGVRHANRVLPVIGLGAVCLGVGIAVFGSMRTDSTLAVGGGSGIAELGIVALAPTLVGLFGRAGKWLPLTPRLALRDAVRNRGRTAPAVAAVLAAVAGSVAVATYAASSDQGDRDAYQARLPRSVLTVMTSYDNVRDLPAVRAAIEKHYPVSGRADVSTMIVGDVKCQLTYGDGKGCGDVEAMRPPANVCPNDRPEGTEGLSLAQRRALADDWRCRRVDAMDAMPTSSGILIGGPAVLHALGIRDGAAEQALAHGETVLFDKAYLDHGALRLKVILDTSKTVPEGQEPVGPVRTVPVHMAAENRTQSFGVLAVMPKEAAETVKAAGVRTVPLGSFYTNSRMPDSRQRQALDSDLAKIGTDADVYLERGYTADNNLILLALTIFAGLVTIGAAGIATGLAQADAEPDLKTLAAIGAAPRVRRTLSGFQCGVIAVMGVVLGSAAGILPAVGLRHTERRHEWRYYHQMLDSGWANQSQVPHIPIVVPWGTLLALIIAVPLGATLLAALVTRSRSQLARRAEP</sequence>
<feature type="region of interest" description="Disordered" evidence="7">
    <location>
        <begin position="132"/>
        <end position="162"/>
    </location>
</feature>
<feature type="transmembrane region" description="Helical" evidence="8">
    <location>
        <begin position="570"/>
        <end position="592"/>
    </location>
</feature>
<reference evidence="11" key="1">
    <citation type="submission" date="2016-10" db="EMBL/GenBank/DDBJ databases">
        <authorList>
            <person name="Varghese N."/>
            <person name="Submissions S."/>
        </authorList>
    </citation>
    <scope>NUCLEOTIDE SEQUENCE [LARGE SCALE GENOMIC DNA]</scope>
    <source>
        <strain evidence="11">CGMCC 4.3510</strain>
    </source>
</reference>
<dbReference type="Proteomes" id="UP000199323">
    <property type="component" value="Unassembled WGS sequence"/>
</dbReference>
<evidence type="ECO:0000259" key="9">
    <source>
        <dbReference type="Pfam" id="PF02687"/>
    </source>
</evidence>
<dbReference type="InterPro" id="IPR003838">
    <property type="entry name" value="ABC3_permease_C"/>
</dbReference>
<keyword evidence="2" id="KW-1003">Cell membrane</keyword>
<feature type="transmembrane region" description="Helical" evidence="8">
    <location>
        <begin position="355"/>
        <end position="378"/>
    </location>
</feature>
<feature type="region of interest" description="Disordered" evidence="7">
    <location>
        <begin position="1"/>
        <end position="42"/>
    </location>
</feature>
<proteinExistence type="inferred from homology"/>
<evidence type="ECO:0000256" key="6">
    <source>
        <dbReference type="ARBA" id="ARBA00038076"/>
    </source>
</evidence>
<feature type="transmembrane region" description="Helical" evidence="8">
    <location>
        <begin position="399"/>
        <end position="429"/>
    </location>
</feature>
<keyword evidence="4 8" id="KW-1133">Transmembrane helix</keyword>
<protein>
    <submittedName>
        <fullName evidence="10">Putative ABC transport system permease protein</fullName>
    </submittedName>
</protein>
<dbReference type="GO" id="GO:0022857">
    <property type="term" value="F:transmembrane transporter activity"/>
    <property type="evidence" value="ECO:0007669"/>
    <property type="project" value="TreeGrafter"/>
</dbReference>
<evidence type="ECO:0000256" key="1">
    <source>
        <dbReference type="ARBA" id="ARBA00004651"/>
    </source>
</evidence>
<dbReference type="EMBL" id="FONG01000002">
    <property type="protein sequence ID" value="SFE23309.1"/>
    <property type="molecule type" value="Genomic_DNA"/>
</dbReference>
<feature type="compositionally biased region" description="Low complexity" evidence="7">
    <location>
        <begin position="136"/>
        <end position="145"/>
    </location>
</feature>
<dbReference type="InterPro" id="IPR050250">
    <property type="entry name" value="Macrolide_Exporter_MacB"/>
</dbReference>
<feature type="domain" description="ABC3 transporter permease C-terminal" evidence="9">
    <location>
        <begin position="374"/>
        <end position="477"/>
    </location>
</feature>
<feature type="transmembrane region" description="Helical" evidence="8">
    <location>
        <begin position="527"/>
        <end position="549"/>
    </location>
</feature>
<evidence type="ECO:0000256" key="4">
    <source>
        <dbReference type="ARBA" id="ARBA00022989"/>
    </source>
</evidence>
<dbReference type="Pfam" id="PF02687">
    <property type="entry name" value="FtsX"/>
    <property type="match status" value="1"/>
</dbReference>
<feature type="transmembrane region" description="Helical" evidence="8">
    <location>
        <begin position="494"/>
        <end position="515"/>
    </location>
</feature>
<feature type="transmembrane region" description="Helical" evidence="8">
    <location>
        <begin position="449"/>
        <end position="473"/>
    </location>
</feature>
<evidence type="ECO:0000313" key="10">
    <source>
        <dbReference type="EMBL" id="SFE23309.1"/>
    </source>
</evidence>
<dbReference type="PANTHER" id="PTHR30572">
    <property type="entry name" value="MEMBRANE COMPONENT OF TRANSPORTER-RELATED"/>
    <property type="match status" value="1"/>
</dbReference>
<keyword evidence="11" id="KW-1185">Reference proteome</keyword>
<evidence type="ECO:0000313" key="11">
    <source>
        <dbReference type="Proteomes" id="UP000199323"/>
    </source>
</evidence>
<dbReference type="GO" id="GO:0005886">
    <property type="term" value="C:plasma membrane"/>
    <property type="evidence" value="ECO:0007669"/>
    <property type="project" value="UniProtKB-SubCell"/>
</dbReference>
<evidence type="ECO:0000256" key="7">
    <source>
        <dbReference type="SAM" id="MobiDB-lite"/>
    </source>
</evidence>
<feature type="transmembrane region" description="Helical" evidence="8">
    <location>
        <begin position="860"/>
        <end position="884"/>
    </location>
</feature>
<dbReference type="STRING" id="380248.SAMN05216251_102191"/>
<organism evidence="10 11">
    <name type="scientific">Actinacidiphila alni</name>
    <dbReference type="NCBI Taxonomy" id="380248"/>
    <lineage>
        <taxon>Bacteria</taxon>
        <taxon>Bacillati</taxon>
        <taxon>Actinomycetota</taxon>
        <taxon>Actinomycetes</taxon>
        <taxon>Kitasatosporales</taxon>
        <taxon>Streptomycetaceae</taxon>
        <taxon>Actinacidiphila</taxon>
    </lineage>
</organism>
<evidence type="ECO:0000256" key="8">
    <source>
        <dbReference type="SAM" id="Phobius"/>
    </source>
</evidence>
<name>A0A1I1YV03_9ACTN</name>
<comment type="subcellular location">
    <subcellularLocation>
        <location evidence="1">Cell membrane</location>
        <topology evidence="1">Multi-pass membrane protein</topology>
    </subcellularLocation>
</comment>
<dbReference type="AlphaFoldDB" id="A0A1I1YV03"/>
<evidence type="ECO:0000256" key="2">
    <source>
        <dbReference type="ARBA" id="ARBA00022475"/>
    </source>
</evidence>
<dbReference type="PANTHER" id="PTHR30572:SF4">
    <property type="entry name" value="ABC TRANSPORTER PERMEASE YTRF"/>
    <property type="match status" value="1"/>
</dbReference>
<keyword evidence="5 8" id="KW-0472">Membrane</keyword>
<evidence type="ECO:0000256" key="3">
    <source>
        <dbReference type="ARBA" id="ARBA00022692"/>
    </source>
</evidence>
<comment type="similarity">
    <text evidence="6">Belongs to the ABC-4 integral membrane protein family.</text>
</comment>
<accession>A0A1I1YV03</accession>
<evidence type="ECO:0000256" key="5">
    <source>
        <dbReference type="ARBA" id="ARBA00023136"/>
    </source>
</evidence>
<gene>
    <name evidence="10" type="ORF">SAMN05216251_102191</name>
</gene>
<feature type="transmembrane region" description="Helical" evidence="8">
    <location>
        <begin position="913"/>
        <end position="935"/>
    </location>
</feature>
<feature type="transmembrane region" description="Helical" evidence="8">
    <location>
        <begin position="967"/>
        <end position="991"/>
    </location>
</feature>
<keyword evidence="3 8" id="KW-0812">Transmembrane</keyword>